<evidence type="ECO:0000259" key="6">
    <source>
        <dbReference type="SMART" id="SM00829"/>
    </source>
</evidence>
<name>A0A1L9R4B4_ASPWE</name>
<reference evidence="8" key="1">
    <citation type="journal article" date="2017" name="Genome Biol.">
        <title>Comparative genomics reveals high biological diversity and specific adaptations in the industrially and medically important fungal genus Aspergillus.</title>
        <authorList>
            <person name="de Vries R.P."/>
            <person name="Riley R."/>
            <person name="Wiebenga A."/>
            <person name="Aguilar-Osorio G."/>
            <person name="Amillis S."/>
            <person name="Uchima C.A."/>
            <person name="Anderluh G."/>
            <person name="Asadollahi M."/>
            <person name="Askin M."/>
            <person name="Barry K."/>
            <person name="Battaglia E."/>
            <person name="Bayram O."/>
            <person name="Benocci T."/>
            <person name="Braus-Stromeyer S.A."/>
            <person name="Caldana C."/>
            <person name="Canovas D."/>
            <person name="Cerqueira G.C."/>
            <person name="Chen F."/>
            <person name="Chen W."/>
            <person name="Choi C."/>
            <person name="Clum A."/>
            <person name="Dos Santos R.A."/>
            <person name="Damasio A.R."/>
            <person name="Diallinas G."/>
            <person name="Emri T."/>
            <person name="Fekete E."/>
            <person name="Flipphi M."/>
            <person name="Freyberg S."/>
            <person name="Gallo A."/>
            <person name="Gournas C."/>
            <person name="Habgood R."/>
            <person name="Hainaut M."/>
            <person name="Harispe M.L."/>
            <person name="Henrissat B."/>
            <person name="Hilden K.S."/>
            <person name="Hope R."/>
            <person name="Hossain A."/>
            <person name="Karabika E."/>
            <person name="Karaffa L."/>
            <person name="Karanyi Z."/>
            <person name="Krasevec N."/>
            <person name="Kuo A."/>
            <person name="Kusch H."/>
            <person name="LaButti K."/>
            <person name="Lagendijk E.L."/>
            <person name="Lapidus A."/>
            <person name="Levasseur A."/>
            <person name="Lindquist E."/>
            <person name="Lipzen A."/>
            <person name="Logrieco A.F."/>
            <person name="MacCabe A."/>
            <person name="Maekelae M.R."/>
            <person name="Malavazi I."/>
            <person name="Melin P."/>
            <person name="Meyer V."/>
            <person name="Mielnichuk N."/>
            <person name="Miskei M."/>
            <person name="Molnar A.P."/>
            <person name="Mule G."/>
            <person name="Ngan C.Y."/>
            <person name="Orejas M."/>
            <person name="Orosz E."/>
            <person name="Ouedraogo J.P."/>
            <person name="Overkamp K.M."/>
            <person name="Park H.-S."/>
            <person name="Perrone G."/>
            <person name="Piumi F."/>
            <person name="Punt P.J."/>
            <person name="Ram A.F."/>
            <person name="Ramon A."/>
            <person name="Rauscher S."/>
            <person name="Record E."/>
            <person name="Riano-Pachon D.M."/>
            <person name="Robert V."/>
            <person name="Roehrig J."/>
            <person name="Ruller R."/>
            <person name="Salamov A."/>
            <person name="Salih N.S."/>
            <person name="Samson R.A."/>
            <person name="Sandor E."/>
            <person name="Sanguinetti M."/>
            <person name="Schuetze T."/>
            <person name="Sepcic K."/>
            <person name="Shelest E."/>
            <person name="Sherlock G."/>
            <person name="Sophianopoulou V."/>
            <person name="Squina F.M."/>
            <person name="Sun H."/>
            <person name="Susca A."/>
            <person name="Todd R.B."/>
            <person name="Tsang A."/>
            <person name="Unkles S.E."/>
            <person name="van de Wiele N."/>
            <person name="van Rossen-Uffink D."/>
            <person name="Oliveira J.V."/>
            <person name="Vesth T.C."/>
            <person name="Visser J."/>
            <person name="Yu J.-H."/>
            <person name="Zhou M."/>
            <person name="Andersen M.R."/>
            <person name="Archer D.B."/>
            <person name="Baker S.E."/>
            <person name="Benoit I."/>
            <person name="Brakhage A.A."/>
            <person name="Braus G.H."/>
            <person name="Fischer R."/>
            <person name="Frisvad J.C."/>
            <person name="Goldman G.H."/>
            <person name="Houbraken J."/>
            <person name="Oakley B."/>
            <person name="Pocsi I."/>
            <person name="Scazzocchio C."/>
            <person name="Seiboth B."/>
            <person name="vanKuyk P.A."/>
            <person name="Wortman J."/>
            <person name="Dyer P.S."/>
            <person name="Grigoriev I.V."/>
        </authorList>
    </citation>
    <scope>NUCLEOTIDE SEQUENCE [LARGE SCALE GENOMIC DNA]</scope>
    <source>
        <strain evidence="8">DTO 134E9</strain>
    </source>
</reference>
<dbReference type="GO" id="GO:0016651">
    <property type="term" value="F:oxidoreductase activity, acting on NAD(P)H"/>
    <property type="evidence" value="ECO:0007669"/>
    <property type="project" value="InterPro"/>
</dbReference>
<evidence type="ECO:0000256" key="3">
    <source>
        <dbReference type="ARBA" id="ARBA00022857"/>
    </source>
</evidence>
<dbReference type="RefSeq" id="XP_040683399.1">
    <property type="nucleotide sequence ID" value="XM_040829122.1"/>
</dbReference>
<organism evidence="7 8">
    <name type="scientific">Aspergillus wentii DTO 134E9</name>
    <dbReference type="NCBI Taxonomy" id="1073089"/>
    <lineage>
        <taxon>Eukaryota</taxon>
        <taxon>Fungi</taxon>
        <taxon>Dikarya</taxon>
        <taxon>Ascomycota</taxon>
        <taxon>Pezizomycotina</taxon>
        <taxon>Eurotiomycetes</taxon>
        <taxon>Eurotiomycetidae</taxon>
        <taxon>Eurotiales</taxon>
        <taxon>Aspergillaceae</taxon>
        <taxon>Aspergillus</taxon>
        <taxon>Aspergillus subgen. Cremei</taxon>
    </lineage>
</organism>
<dbReference type="CDD" id="cd08249">
    <property type="entry name" value="enoyl_reductase_like"/>
    <property type="match status" value="1"/>
</dbReference>
<evidence type="ECO:0000256" key="1">
    <source>
        <dbReference type="ARBA" id="ARBA00008072"/>
    </source>
</evidence>
<dbReference type="InterPro" id="IPR047122">
    <property type="entry name" value="Trans-enoyl_RdTase-like"/>
</dbReference>
<dbReference type="InterPro" id="IPR036291">
    <property type="entry name" value="NAD(P)-bd_dom_sf"/>
</dbReference>
<dbReference type="GeneID" id="63744970"/>
<dbReference type="PANTHER" id="PTHR45348:SF1">
    <property type="entry name" value="TRANS-ENOYL REDUCTASE STHE"/>
    <property type="match status" value="1"/>
</dbReference>
<dbReference type="VEuPathDB" id="FungiDB:ASPWEDRAFT_121967"/>
<protein>
    <recommendedName>
        <fullName evidence="6">Enoyl reductase (ER) domain-containing protein</fullName>
    </recommendedName>
</protein>
<evidence type="ECO:0000256" key="5">
    <source>
        <dbReference type="SAM" id="MobiDB-lite"/>
    </source>
</evidence>
<accession>A0A1L9R4B4</accession>
<dbReference type="InterPro" id="IPR020843">
    <property type="entry name" value="ER"/>
</dbReference>
<dbReference type="SUPFAM" id="SSF51735">
    <property type="entry name" value="NAD(P)-binding Rossmann-fold domains"/>
    <property type="match status" value="1"/>
</dbReference>
<dbReference type="Gene3D" id="3.90.180.10">
    <property type="entry name" value="Medium-chain alcohol dehydrogenases, catalytic domain"/>
    <property type="match status" value="1"/>
</dbReference>
<dbReference type="Gene3D" id="3.40.50.720">
    <property type="entry name" value="NAD(P)-binding Rossmann-like Domain"/>
    <property type="match status" value="1"/>
</dbReference>
<dbReference type="Pfam" id="PF08240">
    <property type="entry name" value="ADH_N"/>
    <property type="match status" value="1"/>
</dbReference>
<dbReference type="Proteomes" id="UP000184383">
    <property type="component" value="Unassembled WGS sequence"/>
</dbReference>
<feature type="region of interest" description="Disordered" evidence="5">
    <location>
        <begin position="1"/>
        <end position="24"/>
    </location>
</feature>
<dbReference type="EMBL" id="KV878218">
    <property type="protein sequence ID" value="OJJ29722.1"/>
    <property type="molecule type" value="Genomic_DNA"/>
</dbReference>
<dbReference type="SMART" id="SM00829">
    <property type="entry name" value="PKS_ER"/>
    <property type="match status" value="1"/>
</dbReference>
<proteinExistence type="inferred from homology"/>
<dbReference type="AlphaFoldDB" id="A0A1L9R4B4"/>
<dbReference type="InterPro" id="IPR011032">
    <property type="entry name" value="GroES-like_sf"/>
</dbReference>
<dbReference type="GO" id="GO:0000166">
    <property type="term" value="F:nucleotide binding"/>
    <property type="evidence" value="ECO:0007669"/>
    <property type="project" value="UniProtKB-KW"/>
</dbReference>
<gene>
    <name evidence="7" type="ORF">ASPWEDRAFT_121967</name>
</gene>
<keyword evidence="3" id="KW-0521">NADP</keyword>
<evidence type="ECO:0000313" key="8">
    <source>
        <dbReference type="Proteomes" id="UP000184383"/>
    </source>
</evidence>
<sequence>MAQRQTSLVQRPDGQWPPVASQIHPIPDTKGPYDVLIRVCAVALNPTDYKMPSYHPVPGAILGCDFMGVVVSAGPEVDNAPPGTRLCGPIYGSNPGNPASGAFTEYLVQDVRLCLRVPDAWNDLEGAALGGIGWATVGLTMEDSLKLTGIPSKPAPLREDGTRIPVLVYGGATATGTMACQLLASSGYDPIATASPASSALVKKYGAVRTVPYSSPTCGETIKDITKGTLRQALDCITTPESVDCCFKALGRVGARYASLEYAPDEWRTRKAVKMDMPMTYVVMGQEVKLTGAYHRDADPAKFELGVRWRQEVQTLLDEGRLKCHPVREVPGKWDGIVQGLEMLKTGQVRGQKLVVRIGNA</sequence>
<comment type="similarity">
    <text evidence="1">Belongs to the zinc-containing alcohol dehydrogenase family.</text>
</comment>
<dbReference type="SUPFAM" id="SSF50129">
    <property type="entry name" value="GroES-like"/>
    <property type="match status" value="1"/>
</dbReference>
<feature type="domain" description="Enoyl reductase (ER)" evidence="6">
    <location>
        <begin position="14"/>
        <end position="356"/>
    </location>
</feature>
<dbReference type="STRING" id="1073089.A0A1L9R4B4"/>
<dbReference type="InterPro" id="IPR013154">
    <property type="entry name" value="ADH-like_N"/>
</dbReference>
<evidence type="ECO:0000313" key="7">
    <source>
        <dbReference type="EMBL" id="OJJ29722.1"/>
    </source>
</evidence>
<keyword evidence="2" id="KW-0547">Nucleotide-binding</keyword>
<keyword evidence="4" id="KW-0560">Oxidoreductase</keyword>
<evidence type="ECO:0000256" key="4">
    <source>
        <dbReference type="ARBA" id="ARBA00023002"/>
    </source>
</evidence>
<dbReference type="PANTHER" id="PTHR45348">
    <property type="entry name" value="HYPOTHETICAL OXIDOREDUCTASE (EUROFUNG)"/>
    <property type="match status" value="1"/>
</dbReference>
<dbReference type="OrthoDB" id="48317at2759"/>
<evidence type="ECO:0000256" key="2">
    <source>
        <dbReference type="ARBA" id="ARBA00022741"/>
    </source>
</evidence>
<keyword evidence="8" id="KW-1185">Reference proteome</keyword>